<evidence type="ECO:0008006" key="2">
    <source>
        <dbReference type="Google" id="ProtNLM"/>
    </source>
</evidence>
<protein>
    <recommendedName>
        <fullName evidence="2">Lipoprotein</fullName>
    </recommendedName>
</protein>
<organism evidence="1">
    <name type="scientific">marine metagenome</name>
    <dbReference type="NCBI Taxonomy" id="408172"/>
    <lineage>
        <taxon>unclassified sequences</taxon>
        <taxon>metagenomes</taxon>
        <taxon>ecological metagenomes</taxon>
    </lineage>
</organism>
<dbReference type="EMBL" id="UINC01121276">
    <property type="protein sequence ID" value="SVC96322.1"/>
    <property type="molecule type" value="Genomic_DNA"/>
</dbReference>
<sequence length="131" mass="15012">MKKILLLLLSLGMTGCVHSWQRVDTLNPSQWIAEEEPDEVRVLLRTERVELSEPVLRDGRLLGTAREGSFCILWVPCLVNKTRPRSLPVQDILFLEHQEVHKVQTGLRWAMIASIPLLVVEAARQKMECCQ</sequence>
<dbReference type="AlphaFoldDB" id="A0A382RGI7"/>
<evidence type="ECO:0000313" key="1">
    <source>
        <dbReference type="EMBL" id="SVC96322.1"/>
    </source>
</evidence>
<name>A0A382RGI7_9ZZZZ</name>
<proteinExistence type="predicted"/>
<accession>A0A382RGI7</accession>
<reference evidence="1" key="1">
    <citation type="submission" date="2018-05" db="EMBL/GenBank/DDBJ databases">
        <authorList>
            <person name="Lanie J.A."/>
            <person name="Ng W.-L."/>
            <person name="Kazmierczak K.M."/>
            <person name="Andrzejewski T.M."/>
            <person name="Davidsen T.M."/>
            <person name="Wayne K.J."/>
            <person name="Tettelin H."/>
            <person name="Glass J.I."/>
            <person name="Rusch D."/>
            <person name="Podicherti R."/>
            <person name="Tsui H.-C.T."/>
            <person name="Winkler M.E."/>
        </authorList>
    </citation>
    <scope>NUCLEOTIDE SEQUENCE</scope>
</reference>
<dbReference type="PROSITE" id="PS51257">
    <property type="entry name" value="PROKAR_LIPOPROTEIN"/>
    <property type="match status" value="1"/>
</dbReference>
<gene>
    <name evidence="1" type="ORF">METZ01_LOCUS349176</name>
</gene>